<organism evidence="6">
    <name type="scientific">Thermodesulfobium narugense</name>
    <dbReference type="NCBI Taxonomy" id="184064"/>
    <lineage>
        <taxon>Bacteria</taxon>
        <taxon>Pseudomonadati</taxon>
        <taxon>Thermodesulfobiota</taxon>
        <taxon>Thermodesulfobiia</taxon>
        <taxon>Thermodesulfobiales</taxon>
        <taxon>Thermodesulfobiaceae</taxon>
        <taxon>Thermodesulfobium</taxon>
    </lineage>
</organism>
<dbReference type="Pfam" id="PF00171">
    <property type="entry name" value="Aldedh"/>
    <property type="match status" value="1"/>
</dbReference>
<dbReference type="Gene3D" id="3.40.605.10">
    <property type="entry name" value="Aldehyde Dehydrogenase, Chain A, domain 1"/>
    <property type="match status" value="1"/>
</dbReference>
<gene>
    <name evidence="6" type="ORF">ENL70_01040</name>
</gene>
<feature type="active site" evidence="3">
    <location>
        <position position="270"/>
    </location>
</feature>
<evidence type="ECO:0000256" key="1">
    <source>
        <dbReference type="ARBA" id="ARBA00009986"/>
    </source>
</evidence>
<dbReference type="InterPro" id="IPR016162">
    <property type="entry name" value="Ald_DH_N"/>
</dbReference>
<feature type="domain" description="Aldehyde dehydrogenase" evidence="5">
    <location>
        <begin position="42"/>
        <end position="492"/>
    </location>
</feature>
<comment type="similarity">
    <text evidence="1 4">Belongs to the aldehyde dehydrogenase family.</text>
</comment>
<dbReference type="InterPro" id="IPR016161">
    <property type="entry name" value="Ald_DH/histidinol_DH"/>
</dbReference>
<dbReference type="GO" id="GO:0008911">
    <property type="term" value="F:lactaldehyde dehydrogenase (NAD+) activity"/>
    <property type="evidence" value="ECO:0007669"/>
    <property type="project" value="TreeGrafter"/>
</dbReference>
<evidence type="ECO:0000313" key="6">
    <source>
        <dbReference type="EMBL" id="HHI65118.1"/>
    </source>
</evidence>
<name>A0A7C5KC85_9BACT</name>
<dbReference type="SUPFAM" id="SSF53720">
    <property type="entry name" value="ALDH-like"/>
    <property type="match status" value="1"/>
</dbReference>
<evidence type="ECO:0000256" key="2">
    <source>
        <dbReference type="ARBA" id="ARBA00023002"/>
    </source>
</evidence>
<dbReference type="PROSITE" id="PS00687">
    <property type="entry name" value="ALDEHYDE_DEHYDR_GLU"/>
    <property type="match status" value="1"/>
</dbReference>
<dbReference type="PANTHER" id="PTHR42991">
    <property type="entry name" value="ALDEHYDE DEHYDROGENASE"/>
    <property type="match status" value="1"/>
</dbReference>
<dbReference type="InterPro" id="IPR015590">
    <property type="entry name" value="Aldehyde_DH_dom"/>
</dbReference>
<dbReference type="InterPro" id="IPR029510">
    <property type="entry name" value="Ald_DH_CS_GLU"/>
</dbReference>
<keyword evidence="2 4" id="KW-0560">Oxidoreductase</keyword>
<proteinExistence type="inferred from homology"/>
<protein>
    <submittedName>
        <fullName evidence="6">Aldehyde dehydrogenase</fullName>
    </submittedName>
</protein>
<evidence type="ECO:0000256" key="3">
    <source>
        <dbReference type="PROSITE-ProRule" id="PRU10007"/>
    </source>
</evidence>
<evidence type="ECO:0000259" key="5">
    <source>
        <dbReference type="Pfam" id="PF00171"/>
    </source>
</evidence>
<sequence>MNNNILNSLKNSLFSELIVKNSDSEINFLVGNWKTLSGSYENKISSINNKLFYRFKGPDETEIKEIINTAKEGFLELSKIDCYKRFEMLMKCVSIIEDNFELLANAIVMDSAKPIKLARGEIESTIERLKFSGVDLMALKGEYINSGMYAELKDRSVITFREPYGISVLLSPFNFPFFLHASKLASALIAGNSTISIPSELTPLSVLLLIKIFEIAGFPKKALTTIATSETKIKEMIVNSHEIDLVSLTGSSKTGESVIRNAGIKKLHLELGGKAFGLVLKDSDPKRVVECWLNGALKNAGQRCDALNVMLIPEELENTLIPLTLEKLKDIKRVDPFDLNCNLGPLISLSASNKLKQMIKEAKDYKCEITSFDKVSEAYFPPHMIKVFNKEIKLMKEEIFGPLFVYYIYKDLDEALEIIGSCKYGLDLALFGSNLNYMIKLSKKLKAGQIHLNDYPRHGTGFYPVGGVKSSGTGSKEGIFHTVQEMSYIKAIIVNE</sequence>
<accession>A0A7C5KC85</accession>
<dbReference type="Gene3D" id="3.40.309.10">
    <property type="entry name" value="Aldehyde Dehydrogenase, Chain A, domain 2"/>
    <property type="match status" value="1"/>
</dbReference>
<dbReference type="InterPro" id="IPR051020">
    <property type="entry name" value="ALDH-related_metabolic_enz"/>
</dbReference>
<evidence type="ECO:0000256" key="4">
    <source>
        <dbReference type="RuleBase" id="RU003345"/>
    </source>
</evidence>
<reference evidence="6" key="1">
    <citation type="journal article" date="2020" name="mSystems">
        <title>Genome- and Community-Level Interaction Insights into Carbon Utilization and Element Cycling Functions of Hydrothermarchaeota in Hydrothermal Sediment.</title>
        <authorList>
            <person name="Zhou Z."/>
            <person name="Liu Y."/>
            <person name="Xu W."/>
            <person name="Pan J."/>
            <person name="Luo Z.H."/>
            <person name="Li M."/>
        </authorList>
    </citation>
    <scope>NUCLEOTIDE SEQUENCE [LARGE SCALE GENOMIC DNA]</scope>
    <source>
        <strain evidence="6">SpSt-1019</strain>
    </source>
</reference>
<dbReference type="PANTHER" id="PTHR42991:SF1">
    <property type="entry name" value="ALDEHYDE DEHYDROGENASE"/>
    <property type="match status" value="1"/>
</dbReference>
<comment type="caution">
    <text evidence="6">The sequence shown here is derived from an EMBL/GenBank/DDBJ whole genome shotgun (WGS) entry which is preliminary data.</text>
</comment>
<dbReference type="EMBL" id="DRUY01000039">
    <property type="protein sequence ID" value="HHI65118.1"/>
    <property type="molecule type" value="Genomic_DNA"/>
</dbReference>
<dbReference type="InterPro" id="IPR016163">
    <property type="entry name" value="Ald_DH_C"/>
</dbReference>
<dbReference type="AlphaFoldDB" id="A0A7C5KC85"/>